<dbReference type="Pfam" id="PF03795">
    <property type="entry name" value="YCII"/>
    <property type="match status" value="1"/>
</dbReference>
<dbReference type="InterPro" id="IPR005545">
    <property type="entry name" value="YCII"/>
</dbReference>
<organism evidence="3 4">
    <name type="scientific">Kribbella pittospori</name>
    <dbReference type="NCBI Taxonomy" id="722689"/>
    <lineage>
        <taxon>Bacteria</taxon>
        <taxon>Bacillati</taxon>
        <taxon>Actinomycetota</taxon>
        <taxon>Actinomycetes</taxon>
        <taxon>Propionibacteriales</taxon>
        <taxon>Kribbellaceae</taxon>
        <taxon>Kribbella</taxon>
    </lineage>
</organism>
<sequence>MESITLVLLRRPTDPPVLPEDEQDRIQQAHLAFLDSRRKEGVMGAAGPFRDHDDETLRGLCLYRVGIEDARRHAAEDPAVRAGILTAEPITWWFREGEVRLA</sequence>
<dbReference type="SUPFAM" id="SSF54909">
    <property type="entry name" value="Dimeric alpha+beta barrel"/>
    <property type="match status" value="1"/>
</dbReference>
<name>A0A4R0K4L1_9ACTN</name>
<feature type="domain" description="YCII-related" evidence="2">
    <location>
        <begin position="13"/>
        <end position="93"/>
    </location>
</feature>
<dbReference type="EMBL" id="SJKB01000017">
    <property type="protein sequence ID" value="TCC54981.1"/>
    <property type="molecule type" value="Genomic_DNA"/>
</dbReference>
<evidence type="ECO:0000313" key="4">
    <source>
        <dbReference type="Proteomes" id="UP000291144"/>
    </source>
</evidence>
<dbReference type="Gene3D" id="3.30.70.1060">
    <property type="entry name" value="Dimeric alpha+beta barrel"/>
    <property type="match status" value="1"/>
</dbReference>
<dbReference type="AlphaFoldDB" id="A0A4R0K4L1"/>
<dbReference type="OrthoDB" id="3381242at2"/>
<comment type="caution">
    <text evidence="3">The sequence shown here is derived from an EMBL/GenBank/DDBJ whole genome shotgun (WGS) entry which is preliminary data.</text>
</comment>
<reference evidence="3 4" key="1">
    <citation type="submission" date="2019-02" db="EMBL/GenBank/DDBJ databases">
        <title>Kribbella capetownensis sp. nov. and Kribbella speibonae sp. nov., isolated from soil.</title>
        <authorList>
            <person name="Curtis S.M."/>
            <person name="Norton I."/>
            <person name="Everest G.J."/>
            <person name="Meyers P.R."/>
        </authorList>
    </citation>
    <scope>NUCLEOTIDE SEQUENCE [LARGE SCALE GENOMIC DNA]</scope>
    <source>
        <strain evidence="3 4">NRRL B-24813</strain>
    </source>
</reference>
<dbReference type="Proteomes" id="UP000291144">
    <property type="component" value="Unassembled WGS sequence"/>
</dbReference>
<evidence type="ECO:0000259" key="2">
    <source>
        <dbReference type="Pfam" id="PF03795"/>
    </source>
</evidence>
<comment type="similarity">
    <text evidence="1">Belongs to the YciI family.</text>
</comment>
<evidence type="ECO:0000313" key="3">
    <source>
        <dbReference type="EMBL" id="TCC54981.1"/>
    </source>
</evidence>
<proteinExistence type="inferred from homology"/>
<protein>
    <recommendedName>
        <fullName evidence="2">YCII-related domain-containing protein</fullName>
    </recommendedName>
</protein>
<dbReference type="InterPro" id="IPR011008">
    <property type="entry name" value="Dimeric_a/b-barrel"/>
</dbReference>
<accession>A0A4R0K4L1</accession>
<gene>
    <name evidence="3" type="ORF">E0H73_37430</name>
</gene>
<evidence type="ECO:0000256" key="1">
    <source>
        <dbReference type="ARBA" id="ARBA00007689"/>
    </source>
</evidence>
<keyword evidence="4" id="KW-1185">Reference proteome</keyword>